<dbReference type="Gramene" id="LPERR11G05360.1">
    <property type="protein sequence ID" value="LPERR11G05360.1"/>
    <property type="gene ID" value="LPERR11G05360"/>
</dbReference>
<organism evidence="2 3">
    <name type="scientific">Leersia perrieri</name>
    <dbReference type="NCBI Taxonomy" id="77586"/>
    <lineage>
        <taxon>Eukaryota</taxon>
        <taxon>Viridiplantae</taxon>
        <taxon>Streptophyta</taxon>
        <taxon>Embryophyta</taxon>
        <taxon>Tracheophyta</taxon>
        <taxon>Spermatophyta</taxon>
        <taxon>Magnoliopsida</taxon>
        <taxon>Liliopsida</taxon>
        <taxon>Poales</taxon>
        <taxon>Poaceae</taxon>
        <taxon>BOP clade</taxon>
        <taxon>Oryzoideae</taxon>
        <taxon>Oryzeae</taxon>
        <taxon>Oryzinae</taxon>
        <taxon>Leersia</taxon>
    </lineage>
</organism>
<dbReference type="PANTHER" id="PTHR34223:SF88">
    <property type="entry name" value="OS11G0200950 PROTEIN"/>
    <property type="match status" value="1"/>
</dbReference>
<dbReference type="InterPro" id="IPR053781">
    <property type="entry name" value="F-box_AtFBL13-like"/>
</dbReference>
<feature type="domain" description="F-box" evidence="1">
    <location>
        <begin position="41"/>
        <end position="87"/>
    </location>
</feature>
<dbReference type="HOGENOM" id="CLU_003068_8_0_1"/>
<dbReference type="SUPFAM" id="SSF52047">
    <property type="entry name" value="RNI-like"/>
    <property type="match status" value="1"/>
</dbReference>
<dbReference type="Gene3D" id="3.80.10.10">
    <property type="entry name" value="Ribonuclease Inhibitor"/>
    <property type="match status" value="1"/>
</dbReference>
<feature type="domain" description="F-box" evidence="1">
    <location>
        <begin position="452"/>
        <end position="498"/>
    </location>
</feature>
<dbReference type="PANTHER" id="PTHR34223">
    <property type="entry name" value="OS11G0201299 PROTEIN"/>
    <property type="match status" value="1"/>
</dbReference>
<accession>A0A0D9XQ34</accession>
<dbReference type="InterPro" id="IPR001810">
    <property type="entry name" value="F-box_dom"/>
</dbReference>
<dbReference type="Pfam" id="PF00646">
    <property type="entry name" value="F-box"/>
    <property type="match status" value="2"/>
</dbReference>
<protein>
    <recommendedName>
        <fullName evidence="1">F-box domain-containing protein</fullName>
    </recommendedName>
</protein>
<keyword evidence="3" id="KW-1185">Reference proteome</keyword>
<dbReference type="SUPFAM" id="SSF81383">
    <property type="entry name" value="F-box domain"/>
    <property type="match status" value="2"/>
</dbReference>
<reference evidence="2 3" key="1">
    <citation type="submission" date="2012-08" db="EMBL/GenBank/DDBJ databases">
        <title>Oryza genome evolution.</title>
        <authorList>
            <person name="Wing R.A."/>
        </authorList>
    </citation>
    <scope>NUCLEOTIDE SEQUENCE</scope>
</reference>
<dbReference type="EnsemblPlants" id="LPERR11G05360.1">
    <property type="protein sequence ID" value="LPERR11G05360.1"/>
    <property type="gene ID" value="LPERR11G05360"/>
</dbReference>
<reference evidence="3" key="2">
    <citation type="submission" date="2013-12" db="EMBL/GenBank/DDBJ databases">
        <authorList>
            <person name="Yu Y."/>
            <person name="Lee S."/>
            <person name="de Baynast K."/>
            <person name="Wissotski M."/>
            <person name="Liu L."/>
            <person name="Talag J."/>
            <person name="Goicoechea J."/>
            <person name="Angelova A."/>
            <person name="Jetty R."/>
            <person name="Kudrna D."/>
            <person name="Golser W."/>
            <person name="Rivera L."/>
            <person name="Zhang J."/>
            <person name="Wing R."/>
        </authorList>
    </citation>
    <scope>NUCLEOTIDE SEQUENCE</scope>
</reference>
<dbReference type="InterPro" id="IPR053197">
    <property type="entry name" value="F-box_SCFL_complex_component"/>
</dbReference>
<name>A0A0D9XQ34_9ORYZ</name>
<dbReference type="PROSITE" id="PS50181">
    <property type="entry name" value="FBOX"/>
    <property type="match status" value="2"/>
</dbReference>
<dbReference type="InterPro" id="IPR032675">
    <property type="entry name" value="LRR_dom_sf"/>
</dbReference>
<evidence type="ECO:0000259" key="1">
    <source>
        <dbReference type="PROSITE" id="PS50181"/>
    </source>
</evidence>
<dbReference type="SUPFAM" id="SSF52058">
    <property type="entry name" value="L domain-like"/>
    <property type="match status" value="1"/>
</dbReference>
<dbReference type="CDD" id="cd22160">
    <property type="entry name" value="F-box_AtFBL13-like"/>
    <property type="match status" value="2"/>
</dbReference>
<sequence>MELQARHKIGAHHLFDEMRQEGANVHGGHENLKKACLEGGDDRISALPDEVLQHVMSFLPARKAVQTCVLGRRWRHLWKSTPSLRIVDRWYLDKDGVRKLNMFLNHLVLLRDHSAPVDTCEIDLGSFERNGDEPQVELLVRYALLCQARTLRVELHANNDYFDLYELPLISQHLTRLELSYVTLLGSFLDFSSCLSLEFLWIMHCYIHGEKILSQSLKELTIFDCTFFDHVRVRISVPSLVRLKISDSGGKTPVLDNMPSLVKAFIRLCDFDDLSGCDNCTANGVDSGDSVLLNAISKAKSLELVAEPGAFIFKRDLMQCPTFSNLKALLLNEWCVAIDFHSLLRFLQLTPVLEMLTLQLIQTHHQWAVTGWNYNPSKQPFISRKLKVVEIKCEKTQLSLPAPSIGGGGDAAAVLGSAADGEPGGARHLFDGMATRRDAHRGHGLQEESGGEDFLSALPDELVHMVLSFLPAHEAVSTCKLSRRWRNLWRSAPVLRIRDAQRWDCGHSFNKFVNSLLRLRDPLHLDELEFQTYLYRPTEMPIPVFEYQQQRDQEVKYADLWIRHALKCNVRVLRVLVQSDSGPRLKINMPLVSEHLRTLQLLSVQLDNSVLDFSSCLALEDLEMTDSSNCPALEEPGMNYYMTFSNKMFSQSLKRLCITQCTSTDFTEDLSSLPALEDLEMDSCTISTKKMVSQSLKNLCITQCCFNLPTHISAPGLISLRLSDNQDWTPLVEGIPSLVTASVKLGKWSVGCSQECGFLLGTCAGCDGDHDGTFKCELLRGLSNAVNLELAAEAGMCIFKQDLTWCPIFSKLKTLLLDGWVVGHDFLAVVCFLQHTPVLGKLTLQLCEGHKHMVEIQESSSSVGHLVQFEHLKTVDVRCLRNDEWVHKILNILNTYGIASDKFSIHIQDAV</sequence>
<dbReference type="Gene3D" id="1.20.1280.50">
    <property type="match status" value="2"/>
</dbReference>
<evidence type="ECO:0000313" key="3">
    <source>
        <dbReference type="Proteomes" id="UP000032180"/>
    </source>
</evidence>
<dbReference type="InterPro" id="IPR036047">
    <property type="entry name" value="F-box-like_dom_sf"/>
</dbReference>
<reference evidence="2" key="3">
    <citation type="submission" date="2015-04" db="UniProtKB">
        <authorList>
            <consortium name="EnsemblPlants"/>
        </authorList>
    </citation>
    <scope>IDENTIFICATION</scope>
</reference>
<dbReference type="AlphaFoldDB" id="A0A0D9XQ34"/>
<dbReference type="STRING" id="77586.A0A0D9XQ34"/>
<dbReference type="Proteomes" id="UP000032180">
    <property type="component" value="Chromosome 11"/>
</dbReference>
<proteinExistence type="predicted"/>
<evidence type="ECO:0000313" key="2">
    <source>
        <dbReference type="EnsemblPlants" id="LPERR11G05360.1"/>
    </source>
</evidence>
<dbReference type="SMART" id="SM00256">
    <property type="entry name" value="FBOX"/>
    <property type="match status" value="2"/>
</dbReference>